<dbReference type="InterPro" id="IPR008937">
    <property type="entry name" value="Ras-like_GEF"/>
</dbReference>
<dbReference type="InterPro" id="IPR001478">
    <property type="entry name" value="PDZ"/>
</dbReference>
<sequence>MLNIQEFVQIPYRVSTASSTTTEGDDASGSAGADPVDSEEEDDDGSCPSHESFVDLKDSVRECLEKEPTERNNEDLAVLLDFMQHMSSFASLPMSIKRQLCLKMVFAVVNDAGTVVMHHNEKLDAWSVIVNGLVEVVKPNGERVEYKLGDSFGAEPNPAVQYHVGEMRTMVDDCEFVLVEHKDFCSIMSTIGEHIEKDRDGLTGEIVSETERRTVGSQVGLVLIKGKPDKLIQHLVDDRDSNVDPHYVDDFLLTYRVFIHNPVIIFEKLMMWFADGALRDKIARIVLLWVNNHYNDFETNDEMTKLLERFEGALERDGMHSQQSLLNIACSVKARSRTVVYSRANKVQVDSPAERCGMKRGDEILDVNGQPMKYLTLMKAQEIMKGSISLTITLKSNILGFKELLGRTERDGSKISSKNRALAGALTQARGSMPNVIPVKSTKAVKIGGKTSMMDKLMTILKSSKDGEDLVDEARTTTSPLRPSRSNPDITSISQYYGPVKSECPEHVLKIYRSDQTFKYLAVYKETTAQNVVQLALQVSKAFMGCLEFNMTAEGSLEWSLCECTVTEDGVIKQRRLPAQMENLAERIALNSRYYLKNNNRSEPLVPDDLAPEIMRDAQAQLLSLNAQVVAAQLTLQDFAVFASIEPTEYIDNLFQLESRYGSPRLEEFERIFNREMWWVATEVCSERVIQKRAKLIKKFIKVARYCRELRNFNSMFAIMSGLDKPAVRRLHSTWERISGKYIRMLEDIQQLVDPSRNMSKYRQHLAEVSQEPPVVPIYPVIKKDLTFSHEGNPTYCDKLVNFEKLRLIAKSVRAVSKLSSAPYEISSMAERSGGTISDALLHMNTFEGGNVATMRKGGRVIQPRKKVYEQALMVRKVKAYLDGLKVVDTESELDRLSYDIEPQQAGPRIRRAPSPSPSSVSSQSAESNSTDQRRFRGGIMFGVDSPQAVQKMLGLVQTSKSKDPSKKRSFPISTKPPTVPVTVVQPSRYAQ</sequence>
<dbReference type="PROSITE" id="PS50200">
    <property type="entry name" value="RA"/>
    <property type="match status" value="1"/>
</dbReference>
<evidence type="ECO:0000256" key="1">
    <source>
        <dbReference type="ARBA" id="ARBA00022658"/>
    </source>
</evidence>
<dbReference type="Gene3D" id="2.30.42.10">
    <property type="match status" value="1"/>
</dbReference>
<dbReference type="Gene3D" id="1.20.870.10">
    <property type="entry name" value="Son of sevenless (SoS) protein Chain: S domain 1"/>
    <property type="match status" value="1"/>
</dbReference>
<evidence type="ECO:0000259" key="7">
    <source>
        <dbReference type="PROSITE" id="PS50200"/>
    </source>
</evidence>
<dbReference type="InterPro" id="IPR041489">
    <property type="entry name" value="PDZ_6"/>
</dbReference>
<feature type="compositionally biased region" description="Low complexity" evidence="3">
    <location>
        <begin position="981"/>
        <end position="992"/>
    </location>
</feature>
<feature type="domain" description="N-terminal Ras-GEF" evidence="8">
    <location>
        <begin position="219"/>
        <end position="333"/>
    </location>
</feature>
<feature type="compositionally biased region" description="Acidic residues" evidence="3">
    <location>
        <begin position="36"/>
        <end position="45"/>
    </location>
</feature>
<dbReference type="PROSITE" id="PS50009">
    <property type="entry name" value="RASGEF_CAT"/>
    <property type="match status" value="1"/>
</dbReference>
<dbReference type="SMART" id="SM00229">
    <property type="entry name" value="RasGEFN"/>
    <property type="match status" value="1"/>
</dbReference>
<dbReference type="EMBL" id="KI660366">
    <property type="protein sequence ID" value="ETN74338.1"/>
    <property type="molecule type" value="Genomic_DNA"/>
</dbReference>
<evidence type="ECO:0000313" key="9">
    <source>
        <dbReference type="EMBL" id="ETN74338.1"/>
    </source>
</evidence>
<feature type="region of interest" description="Disordered" evidence="3">
    <location>
        <begin position="898"/>
        <end position="934"/>
    </location>
</feature>
<dbReference type="PANTHER" id="PTHR23113:SF249">
    <property type="entry name" value="RAP GUANINE NUCLEOTIDE EXCHANGE FACTOR 6"/>
    <property type="match status" value="1"/>
</dbReference>
<dbReference type="InterPro" id="IPR000595">
    <property type="entry name" value="cNMP-bd_dom"/>
</dbReference>
<evidence type="ECO:0000256" key="2">
    <source>
        <dbReference type="PROSITE-ProRule" id="PRU00168"/>
    </source>
</evidence>
<dbReference type="SUPFAM" id="SSF50156">
    <property type="entry name" value="PDZ domain-like"/>
    <property type="match status" value="1"/>
</dbReference>
<dbReference type="CDD" id="cd01785">
    <property type="entry name" value="RA_PDZ-GEF1"/>
    <property type="match status" value="1"/>
</dbReference>
<feature type="compositionally biased region" description="Low complexity" evidence="3">
    <location>
        <begin position="918"/>
        <end position="930"/>
    </location>
</feature>
<feature type="domain" description="PDZ" evidence="6">
    <location>
        <begin position="345"/>
        <end position="387"/>
    </location>
</feature>
<dbReference type="SMART" id="SM00147">
    <property type="entry name" value="RasGEF"/>
    <property type="match status" value="1"/>
</dbReference>
<keyword evidence="1 2" id="KW-0344">Guanine-nucleotide releasing factor</keyword>
<dbReference type="PROSITE" id="PS50106">
    <property type="entry name" value="PDZ"/>
    <property type="match status" value="1"/>
</dbReference>
<dbReference type="InterPro" id="IPR018490">
    <property type="entry name" value="cNMP-bd_dom_sf"/>
</dbReference>
<dbReference type="CDD" id="cd00155">
    <property type="entry name" value="RasGEF"/>
    <property type="match status" value="1"/>
</dbReference>
<dbReference type="GO" id="GO:0005085">
    <property type="term" value="F:guanyl-nucleotide exchange factor activity"/>
    <property type="evidence" value="ECO:0007669"/>
    <property type="project" value="UniProtKB-KW"/>
</dbReference>
<dbReference type="Gene3D" id="1.10.840.10">
    <property type="entry name" value="Ras guanine-nucleotide exchange factors catalytic domain"/>
    <property type="match status" value="1"/>
</dbReference>
<dbReference type="GO" id="GO:0016324">
    <property type="term" value="C:apical plasma membrane"/>
    <property type="evidence" value="ECO:0007669"/>
    <property type="project" value="TreeGrafter"/>
</dbReference>
<feature type="domain" description="Cyclic nucleotide-binding" evidence="5">
    <location>
        <begin position="88"/>
        <end position="153"/>
    </location>
</feature>
<dbReference type="PANTHER" id="PTHR23113">
    <property type="entry name" value="GUANINE NUCLEOTIDE EXCHANGE FACTOR"/>
    <property type="match status" value="1"/>
</dbReference>
<evidence type="ECO:0000259" key="6">
    <source>
        <dbReference type="PROSITE" id="PS50106"/>
    </source>
</evidence>
<evidence type="ECO:0000256" key="3">
    <source>
        <dbReference type="SAM" id="MobiDB-lite"/>
    </source>
</evidence>
<dbReference type="SMART" id="SM00314">
    <property type="entry name" value="RA"/>
    <property type="match status" value="1"/>
</dbReference>
<feature type="region of interest" description="Disordered" evidence="3">
    <location>
        <begin position="15"/>
        <end position="51"/>
    </location>
</feature>
<evidence type="ECO:0000259" key="4">
    <source>
        <dbReference type="PROSITE" id="PS50009"/>
    </source>
</evidence>
<dbReference type="Pfam" id="PF00618">
    <property type="entry name" value="RasGEF_N"/>
    <property type="match status" value="1"/>
</dbReference>
<dbReference type="SMART" id="SM00228">
    <property type="entry name" value="PDZ"/>
    <property type="match status" value="1"/>
</dbReference>
<accession>W2SXT6</accession>
<dbReference type="GO" id="GO:0007265">
    <property type="term" value="P:Ras protein signal transduction"/>
    <property type="evidence" value="ECO:0007669"/>
    <property type="project" value="TreeGrafter"/>
</dbReference>
<dbReference type="Pfam" id="PF17820">
    <property type="entry name" value="PDZ_6"/>
    <property type="match status" value="1"/>
</dbReference>
<dbReference type="Gene3D" id="2.60.120.10">
    <property type="entry name" value="Jelly Rolls"/>
    <property type="match status" value="1"/>
</dbReference>
<dbReference type="KEGG" id="nai:NECAME_13025"/>
<dbReference type="CDD" id="cd06224">
    <property type="entry name" value="REM"/>
    <property type="match status" value="1"/>
</dbReference>
<dbReference type="Pfam" id="PF00617">
    <property type="entry name" value="RasGEF"/>
    <property type="match status" value="1"/>
</dbReference>
<dbReference type="OMA" id="VESEMFI"/>
<dbReference type="InterPro" id="IPR019804">
    <property type="entry name" value="Ras_G-nucl-exch_fac_CS"/>
</dbReference>
<evidence type="ECO:0000313" key="10">
    <source>
        <dbReference type="Proteomes" id="UP000053676"/>
    </source>
</evidence>
<feature type="region of interest" description="Disordered" evidence="3">
    <location>
        <begin position="955"/>
        <end position="992"/>
    </location>
</feature>
<reference evidence="10" key="1">
    <citation type="journal article" date="2014" name="Nat. Genet.">
        <title>Genome of the human hookworm Necator americanus.</title>
        <authorList>
            <person name="Tang Y.T."/>
            <person name="Gao X."/>
            <person name="Rosa B.A."/>
            <person name="Abubucker S."/>
            <person name="Hallsworth-Pepin K."/>
            <person name="Martin J."/>
            <person name="Tyagi R."/>
            <person name="Heizer E."/>
            <person name="Zhang X."/>
            <person name="Bhonagiri-Palsikar V."/>
            <person name="Minx P."/>
            <person name="Warren W.C."/>
            <person name="Wang Q."/>
            <person name="Zhan B."/>
            <person name="Hotez P.J."/>
            <person name="Sternberg P.W."/>
            <person name="Dougall A."/>
            <person name="Gaze S.T."/>
            <person name="Mulvenna J."/>
            <person name="Sotillo J."/>
            <person name="Ranganathan S."/>
            <person name="Rabelo E.M."/>
            <person name="Wilson R.K."/>
            <person name="Felgner P.L."/>
            <person name="Bethony J."/>
            <person name="Hawdon J.M."/>
            <person name="Gasser R.B."/>
            <person name="Loukas A."/>
            <person name="Mitreva M."/>
        </authorList>
    </citation>
    <scope>NUCLEOTIDE SEQUENCE [LARGE SCALE GENOMIC DNA]</scope>
</reference>
<dbReference type="CDD" id="cd00038">
    <property type="entry name" value="CAP_ED"/>
    <property type="match status" value="1"/>
</dbReference>
<dbReference type="InterPro" id="IPR036964">
    <property type="entry name" value="RASGEF_cat_dom_sf"/>
</dbReference>
<evidence type="ECO:0000259" key="5">
    <source>
        <dbReference type="PROSITE" id="PS50042"/>
    </source>
</evidence>
<dbReference type="OrthoDB" id="21144at2759"/>
<dbReference type="InterPro" id="IPR000159">
    <property type="entry name" value="RA_dom"/>
</dbReference>
<dbReference type="SUPFAM" id="SSF48366">
    <property type="entry name" value="Ras GEF"/>
    <property type="match status" value="1"/>
</dbReference>
<gene>
    <name evidence="9" type="ORF">NECAME_13025</name>
</gene>
<dbReference type="Proteomes" id="UP000053676">
    <property type="component" value="Unassembled WGS sequence"/>
</dbReference>
<keyword evidence="10" id="KW-1185">Reference proteome</keyword>
<dbReference type="SUPFAM" id="SSF51206">
    <property type="entry name" value="cAMP-binding domain-like"/>
    <property type="match status" value="1"/>
</dbReference>
<feature type="domain" description="Ras-GEF" evidence="4">
    <location>
        <begin position="626"/>
        <end position="865"/>
    </location>
</feature>
<dbReference type="InterPro" id="IPR000651">
    <property type="entry name" value="Ras-like_Gua-exchang_fac_N"/>
</dbReference>
<dbReference type="InterPro" id="IPR036034">
    <property type="entry name" value="PDZ_sf"/>
</dbReference>
<dbReference type="STRING" id="51031.W2SXT6"/>
<dbReference type="InterPro" id="IPR014710">
    <property type="entry name" value="RmlC-like_jellyroll"/>
</dbReference>
<name>W2SXT6_NECAM</name>
<dbReference type="PROSITE" id="PS50212">
    <property type="entry name" value="RASGEF_NTER"/>
    <property type="match status" value="1"/>
</dbReference>
<dbReference type="InterPro" id="IPR023578">
    <property type="entry name" value="Ras_GEF_dom_sf"/>
</dbReference>
<dbReference type="AlphaFoldDB" id="W2SXT6"/>
<feature type="domain" description="Ras-associating" evidence="7">
    <location>
        <begin position="505"/>
        <end position="601"/>
    </location>
</feature>
<proteinExistence type="predicted"/>
<dbReference type="PROSITE" id="PS00720">
    <property type="entry name" value="RASGEF"/>
    <property type="match status" value="1"/>
</dbReference>
<dbReference type="PROSITE" id="PS50042">
    <property type="entry name" value="CNMP_BINDING_3"/>
    <property type="match status" value="1"/>
</dbReference>
<evidence type="ECO:0000259" key="8">
    <source>
        <dbReference type="PROSITE" id="PS50212"/>
    </source>
</evidence>
<organism evidence="9 10">
    <name type="scientific">Necator americanus</name>
    <name type="common">Human hookworm</name>
    <dbReference type="NCBI Taxonomy" id="51031"/>
    <lineage>
        <taxon>Eukaryota</taxon>
        <taxon>Metazoa</taxon>
        <taxon>Ecdysozoa</taxon>
        <taxon>Nematoda</taxon>
        <taxon>Chromadorea</taxon>
        <taxon>Rhabditida</taxon>
        <taxon>Rhabditina</taxon>
        <taxon>Rhabditomorpha</taxon>
        <taxon>Strongyloidea</taxon>
        <taxon>Ancylostomatidae</taxon>
        <taxon>Bunostominae</taxon>
        <taxon>Necator</taxon>
    </lineage>
</organism>
<dbReference type="InterPro" id="IPR001895">
    <property type="entry name" value="RASGEF_cat_dom"/>
</dbReference>
<protein>
    <submittedName>
        <fullName evidence="9">RasGEF domain protein</fullName>
    </submittedName>
</protein>
<dbReference type="SMART" id="SM00100">
    <property type="entry name" value="cNMP"/>
    <property type="match status" value="1"/>
</dbReference>